<keyword evidence="2" id="KW-1185">Reference proteome</keyword>
<feature type="non-terminal residue" evidence="1">
    <location>
        <position position="440"/>
    </location>
</feature>
<dbReference type="Proteomes" id="UP000258309">
    <property type="component" value="Unassembled WGS sequence"/>
</dbReference>
<reference evidence="1 2" key="1">
    <citation type="submission" date="2018-05" db="EMBL/GenBank/DDBJ databases">
        <title>Draft genome sequence of Scytalidium lignicola DSM 105466, a ubiquitous saprotrophic fungus.</title>
        <authorList>
            <person name="Buettner E."/>
            <person name="Gebauer A.M."/>
            <person name="Hofrichter M."/>
            <person name="Liers C."/>
            <person name="Kellner H."/>
        </authorList>
    </citation>
    <scope>NUCLEOTIDE SEQUENCE [LARGE SCALE GENOMIC DNA]</scope>
    <source>
        <strain evidence="1 2">DSM 105466</strain>
    </source>
</reference>
<feature type="non-terminal residue" evidence="1">
    <location>
        <position position="1"/>
    </location>
</feature>
<gene>
    <name evidence="1" type="ORF">B7463_g4193</name>
</gene>
<name>A0A3E2HFH2_SCYLI</name>
<dbReference type="STRING" id="5539.A0A3E2HFH2"/>
<comment type="caution">
    <text evidence="1">The sequence shown here is derived from an EMBL/GenBank/DDBJ whole genome shotgun (WGS) entry which is preliminary data.</text>
</comment>
<protein>
    <submittedName>
        <fullName evidence="1">Uncharacterized protein</fullName>
    </submittedName>
</protein>
<organism evidence="1 2">
    <name type="scientific">Scytalidium lignicola</name>
    <name type="common">Hyphomycete</name>
    <dbReference type="NCBI Taxonomy" id="5539"/>
    <lineage>
        <taxon>Eukaryota</taxon>
        <taxon>Fungi</taxon>
        <taxon>Dikarya</taxon>
        <taxon>Ascomycota</taxon>
        <taxon>Pezizomycotina</taxon>
        <taxon>Leotiomycetes</taxon>
        <taxon>Leotiomycetes incertae sedis</taxon>
        <taxon>Scytalidium</taxon>
    </lineage>
</organism>
<dbReference type="EMBL" id="NCSJ02000060">
    <property type="protein sequence ID" value="RFU32178.1"/>
    <property type="molecule type" value="Genomic_DNA"/>
</dbReference>
<dbReference type="OrthoDB" id="4708870at2759"/>
<sequence>MPLDVYEQVGDEIRNALRQYYSAVATPIEAPGKEDFGDVDTLVTGPNTAQFDLMSAASSQVGQRLATALKAKAWVQEKGNPTINLAIPWPSRTNYGNGDEVLDEKEKYVQVDVHICRSKKEFEWELFHHAHGDIWNILGTTIRKFGLTANDRGLFLRIPEIELYDKKKSMVFLTDEPVKVLRFIGLDEARWSQRFKSADELYKFAAECKMFWVKDSMEDEESGPALSSYDGTVIVGQEGGESGKKKLKHNDRQRMAKRPLFRQWVEEFIPKCREQKLYSHTDITRDNLREDAFKEFGVQEEYARKLREWNLLKHNEEIWRDIIKERVPHDDPVLRGASIKMLKAILVECEEVDGALLKVPTRNNEGFYDTEEVKQFVDEHWETAGRIRLGRTQTKVEEAMRLKKRPRGQMICEIGNLRLSTPSWLYICYFNSRIDLANFY</sequence>
<proteinExistence type="predicted"/>
<dbReference type="AlphaFoldDB" id="A0A3E2HFH2"/>
<evidence type="ECO:0000313" key="1">
    <source>
        <dbReference type="EMBL" id="RFU32178.1"/>
    </source>
</evidence>
<evidence type="ECO:0000313" key="2">
    <source>
        <dbReference type="Proteomes" id="UP000258309"/>
    </source>
</evidence>
<accession>A0A3E2HFH2</accession>
<dbReference type="OMA" id="LFEWTRF"/>